<dbReference type="NCBIfam" id="TIGR03692">
    <property type="entry name" value="ATP_dep_HslV"/>
    <property type="match status" value="1"/>
</dbReference>
<dbReference type="AlphaFoldDB" id="A0A5Q2Q6C8"/>
<dbReference type="HAMAP" id="MF_00248">
    <property type="entry name" value="HslV"/>
    <property type="match status" value="1"/>
</dbReference>
<evidence type="ECO:0000256" key="14">
    <source>
        <dbReference type="HAMAP-Rule" id="MF_00248"/>
    </source>
</evidence>
<dbReference type="PANTHER" id="PTHR32194:SF0">
    <property type="entry name" value="ATP-DEPENDENT PROTEASE SUBUNIT HSLV"/>
    <property type="match status" value="1"/>
</dbReference>
<dbReference type="GO" id="GO:0046872">
    <property type="term" value="F:metal ion binding"/>
    <property type="evidence" value="ECO:0007669"/>
    <property type="project" value="UniProtKB-KW"/>
</dbReference>
<dbReference type="GO" id="GO:0009376">
    <property type="term" value="C:HslUV protease complex"/>
    <property type="evidence" value="ECO:0007669"/>
    <property type="project" value="UniProtKB-UniRule"/>
</dbReference>
<evidence type="ECO:0000256" key="10">
    <source>
        <dbReference type="ARBA" id="ARBA00052385"/>
    </source>
</evidence>
<dbReference type="InterPro" id="IPR023333">
    <property type="entry name" value="Proteasome_suB-type"/>
</dbReference>
<dbReference type="NCBIfam" id="NF003964">
    <property type="entry name" value="PRK05456.1"/>
    <property type="match status" value="1"/>
</dbReference>
<keyword evidence="3 14" id="KW-0963">Cytoplasm</keyword>
<evidence type="ECO:0000256" key="11">
    <source>
        <dbReference type="ARBA" id="ARBA00064434"/>
    </source>
</evidence>
<dbReference type="GO" id="GO:0051603">
    <property type="term" value="P:proteolysis involved in protein catabolic process"/>
    <property type="evidence" value="ECO:0007669"/>
    <property type="project" value="InterPro"/>
</dbReference>
<dbReference type="GO" id="GO:0005839">
    <property type="term" value="C:proteasome core complex"/>
    <property type="evidence" value="ECO:0007669"/>
    <property type="project" value="InterPro"/>
</dbReference>
<evidence type="ECO:0000313" key="16">
    <source>
        <dbReference type="Proteomes" id="UP000388235"/>
    </source>
</evidence>
<comment type="similarity">
    <text evidence="2 14">Belongs to the peptidase T1B family. HslV subfamily.</text>
</comment>
<feature type="binding site" evidence="14">
    <location>
        <position position="165"/>
    </location>
    <ligand>
        <name>Na(+)</name>
        <dbReference type="ChEBI" id="CHEBI:29101"/>
    </ligand>
</feature>
<evidence type="ECO:0000256" key="12">
    <source>
        <dbReference type="ARBA" id="ARBA00066335"/>
    </source>
</evidence>
<organism evidence="15 16">
    <name type="scientific">Litorivicinus lipolyticus</name>
    <dbReference type="NCBI Taxonomy" id="418701"/>
    <lineage>
        <taxon>Bacteria</taxon>
        <taxon>Pseudomonadati</taxon>
        <taxon>Pseudomonadota</taxon>
        <taxon>Gammaproteobacteria</taxon>
        <taxon>Oceanospirillales</taxon>
        <taxon>Litorivicinaceae</taxon>
        <taxon>Litorivicinus</taxon>
    </lineage>
</organism>
<comment type="subcellular location">
    <subcellularLocation>
        <location evidence="1 14">Cytoplasm</location>
    </subcellularLocation>
</comment>
<dbReference type="Gene3D" id="3.60.20.10">
    <property type="entry name" value="Glutamine Phosphoribosylpyrophosphate, subunit 1, domain 1"/>
    <property type="match status" value="1"/>
</dbReference>
<evidence type="ECO:0000256" key="9">
    <source>
        <dbReference type="ARBA" id="ARBA00023053"/>
    </source>
</evidence>
<dbReference type="EC" id="3.4.25.2" evidence="12 14"/>
<evidence type="ECO:0000256" key="3">
    <source>
        <dbReference type="ARBA" id="ARBA00022490"/>
    </source>
</evidence>
<dbReference type="Proteomes" id="UP000388235">
    <property type="component" value="Chromosome"/>
</dbReference>
<dbReference type="GO" id="GO:0004298">
    <property type="term" value="F:threonine-type endopeptidase activity"/>
    <property type="evidence" value="ECO:0007669"/>
    <property type="project" value="UniProtKB-KW"/>
</dbReference>
<keyword evidence="9 14" id="KW-0915">Sodium</keyword>
<keyword evidence="4 14" id="KW-0021">Allosteric enzyme</keyword>
<accession>A0A5Q2Q6C8</accession>
<dbReference type="PANTHER" id="PTHR32194">
    <property type="entry name" value="METALLOPROTEASE TLDD"/>
    <property type="match status" value="1"/>
</dbReference>
<dbReference type="Pfam" id="PF00227">
    <property type="entry name" value="Proteasome"/>
    <property type="match status" value="1"/>
</dbReference>
<reference evidence="15 16" key="1">
    <citation type="submission" date="2019-11" db="EMBL/GenBank/DDBJ databases">
        <authorList>
            <person name="Khan S.A."/>
            <person name="Jeon C.O."/>
            <person name="Chun B.H."/>
        </authorList>
    </citation>
    <scope>NUCLEOTIDE SEQUENCE [LARGE SCALE GENOMIC DNA]</scope>
    <source>
        <strain evidence="15 16">IMCC 1097</strain>
    </source>
</reference>
<dbReference type="InterPro" id="IPR001353">
    <property type="entry name" value="Proteasome_sua/b"/>
</dbReference>
<evidence type="ECO:0000256" key="6">
    <source>
        <dbReference type="ARBA" id="ARBA00022698"/>
    </source>
</evidence>
<evidence type="ECO:0000256" key="13">
    <source>
        <dbReference type="ARBA" id="ARBA00074399"/>
    </source>
</evidence>
<gene>
    <name evidence="14 15" type="primary">hslV</name>
    <name evidence="15" type="ORF">GH975_01560</name>
</gene>
<feature type="active site" evidence="14">
    <location>
        <position position="7"/>
    </location>
</feature>
<comment type="catalytic activity">
    <reaction evidence="10 14">
        <text>ATP-dependent cleavage of peptide bonds with broad specificity.</text>
        <dbReference type="EC" id="3.4.25.2"/>
    </reaction>
</comment>
<evidence type="ECO:0000313" key="15">
    <source>
        <dbReference type="EMBL" id="QGG79318.1"/>
    </source>
</evidence>
<comment type="function">
    <text evidence="14">Protease subunit of a proteasome-like degradation complex believed to be a general protein degrading machinery.</text>
</comment>
<keyword evidence="16" id="KW-1185">Reference proteome</keyword>
<dbReference type="PIRSF" id="PIRSF039093">
    <property type="entry name" value="HslV"/>
    <property type="match status" value="1"/>
</dbReference>
<comment type="activity regulation">
    <text evidence="14">Allosterically activated by HslU binding.</text>
</comment>
<dbReference type="KEGG" id="llp:GH975_01560"/>
<keyword evidence="8 14" id="KW-0378">Hydrolase</keyword>
<name>A0A5Q2Q6C8_9GAMM</name>
<evidence type="ECO:0000256" key="4">
    <source>
        <dbReference type="ARBA" id="ARBA00022533"/>
    </source>
</evidence>
<evidence type="ECO:0000256" key="1">
    <source>
        <dbReference type="ARBA" id="ARBA00004496"/>
    </source>
</evidence>
<sequence>MEQMRGTTIVSVRRGNQVVLGGDGQVTLGNTVMKGNARKVRRLHGGKVLAGFAGGTADAFTLFERFEEKLVQHSGQLTRAAVELAKDWRSDRGLRKLEALLAVADETASLIITGNGDVMEPEDGLIAIGSGGPFAQSAARALLDETDLSAERIVKRALTVAGDICIYTNHNHLIETLETGNE</sequence>
<keyword evidence="5 14" id="KW-0645">Protease</keyword>
<dbReference type="FunFam" id="3.60.20.10:FF:000002">
    <property type="entry name" value="ATP-dependent protease subunit HslV"/>
    <property type="match status" value="1"/>
</dbReference>
<dbReference type="PROSITE" id="PS51476">
    <property type="entry name" value="PROTEASOME_BETA_2"/>
    <property type="match status" value="1"/>
</dbReference>
<feature type="binding site" evidence="14">
    <location>
        <position position="168"/>
    </location>
    <ligand>
        <name>Na(+)</name>
        <dbReference type="ChEBI" id="CHEBI:29101"/>
    </ligand>
</feature>
<dbReference type="SUPFAM" id="SSF56235">
    <property type="entry name" value="N-terminal nucleophile aminohydrolases (Ntn hydrolases)"/>
    <property type="match status" value="1"/>
</dbReference>
<proteinExistence type="inferred from homology"/>
<evidence type="ECO:0000256" key="5">
    <source>
        <dbReference type="ARBA" id="ARBA00022670"/>
    </source>
</evidence>
<dbReference type="EMBL" id="CP045871">
    <property type="protein sequence ID" value="QGG79318.1"/>
    <property type="molecule type" value="Genomic_DNA"/>
</dbReference>
<evidence type="ECO:0000256" key="8">
    <source>
        <dbReference type="ARBA" id="ARBA00022801"/>
    </source>
</evidence>
<dbReference type="OrthoDB" id="9804884at2"/>
<keyword evidence="7 14" id="KW-0479">Metal-binding</keyword>
<evidence type="ECO:0000256" key="7">
    <source>
        <dbReference type="ARBA" id="ARBA00022723"/>
    </source>
</evidence>
<dbReference type="InterPro" id="IPR029055">
    <property type="entry name" value="Ntn_hydrolases_N"/>
</dbReference>
<comment type="subunit">
    <text evidence="11 14">A double ring-shaped homohexamer of HslV is capped on each side by a ring-shaped HslU homohexamer. The assembly of the HslU/HslV complex is dependent on binding of ATP.</text>
</comment>
<evidence type="ECO:0000256" key="2">
    <source>
        <dbReference type="ARBA" id="ARBA00006053"/>
    </source>
</evidence>
<keyword evidence="6 14" id="KW-0888">Threonine protease</keyword>
<protein>
    <recommendedName>
        <fullName evidence="13 14">ATP-dependent protease subunit HslV</fullName>
        <ecNumber evidence="12 14">3.4.25.2</ecNumber>
    </recommendedName>
</protein>
<dbReference type="RefSeq" id="WP_153712822.1">
    <property type="nucleotide sequence ID" value="NZ_CP045871.1"/>
</dbReference>
<dbReference type="CDD" id="cd01913">
    <property type="entry name" value="protease_HslV"/>
    <property type="match status" value="1"/>
</dbReference>
<dbReference type="InterPro" id="IPR022281">
    <property type="entry name" value="ATP-dep_Prtase_HsIV_su"/>
</dbReference>
<feature type="binding site" evidence="14">
    <location>
        <position position="162"/>
    </location>
    <ligand>
        <name>Na(+)</name>
        <dbReference type="ChEBI" id="CHEBI:29101"/>
    </ligand>
</feature>